<evidence type="ECO:0000256" key="1">
    <source>
        <dbReference type="SAM" id="Phobius"/>
    </source>
</evidence>
<keyword evidence="1" id="KW-0812">Transmembrane</keyword>
<proteinExistence type="predicted"/>
<evidence type="ECO:0000313" key="2">
    <source>
        <dbReference type="EMBL" id="MCB2409783.1"/>
    </source>
</evidence>
<evidence type="ECO:0000313" key="3">
    <source>
        <dbReference type="Proteomes" id="UP001165296"/>
    </source>
</evidence>
<feature type="transmembrane region" description="Helical" evidence="1">
    <location>
        <begin position="111"/>
        <end position="128"/>
    </location>
</feature>
<dbReference type="RefSeq" id="WP_226177603.1">
    <property type="nucleotide sequence ID" value="NZ_JAJADR010000005.1"/>
</dbReference>
<sequence>MKHISIVLRCIIAASFFRILFPGLSWGYWRTYLERPWRQQVGILLISPIIEAVCFGLVYIAVSLAVFSIHKKFFKYNLTYTASILISTLCAVFGYFVVAVATNSLWRKKEILPLIIVYGLTGALYGFLHYRAYANTSVDEAS</sequence>
<keyword evidence="1" id="KW-1133">Transmembrane helix</keyword>
<reference evidence="2" key="1">
    <citation type="submission" date="2021-10" db="EMBL/GenBank/DDBJ databases">
        <authorList>
            <person name="Dean J.D."/>
            <person name="Kim M.K."/>
            <person name="Newey C.N."/>
            <person name="Stoker T.S."/>
            <person name="Thompson D.W."/>
            <person name="Grose J.H."/>
        </authorList>
    </citation>
    <scope>NUCLEOTIDE SEQUENCE</scope>
    <source>
        <strain evidence="2">BT178</strain>
    </source>
</reference>
<gene>
    <name evidence="2" type="ORF">LGH74_17460</name>
</gene>
<comment type="caution">
    <text evidence="2">The sequence shown here is derived from an EMBL/GenBank/DDBJ whole genome shotgun (WGS) entry which is preliminary data.</text>
</comment>
<accession>A0ABS8AUW6</accession>
<feature type="transmembrane region" description="Helical" evidence="1">
    <location>
        <begin position="41"/>
        <end position="66"/>
    </location>
</feature>
<organism evidence="2 3">
    <name type="scientific">Hymenobacter lucidus</name>
    <dbReference type="NCBI Taxonomy" id="2880930"/>
    <lineage>
        <taxon>Bacteria</taxon>
        <taxon>Pseudomonadati</taxon>
        <taxon>Bacteroidota</taxon>
        <taxon>Cytophagia</taxon>
        <taxon>Cytophagales</taxon>
        <taxon>Hymenobacteraceae</taxon>
        <taxon>Hymenobacter</taxon>
    </lineage>
</organism>
<keyword evidence="3" id="KW-1185">Reference proteome</keyword>
<dbReference type="Proteomes" id="UP001165296">
    <property type="component" value="Unassembled WGS sequence"/>
</dbReference>
<protein>
    <submittedName>
        <fullName evidence="2">Uncharacterized protein</fullName>
    </submittedName>
</protein>
<feature type="transmembrane region" description="Helical" evidence="1">
    <location>
        <begin position="6"/>
        <end position="29"/>
    </location>
</feature>
<feature type="transmembrane region" description="Helical" evidence="1">
    <location>
        <begin position="78"/>
        <end position="99"/>
    </location>
</feature>
<name>A0ABS8AUW6_9BACT</name>
<keyword evidence="1" id="KW-0472">Membrane</keyword>
<dbReference type="EMBL" id="JAJADR010000005">
    <property type="protein sequence ID" value="MCB2409783.1"/>
    <property type="molecule type" value="Genomic_DNA"/>
</dbReference>